<dbReference type="InterPro" id="IPR034982">
    <property type="entry name" value="Imelysin-like_IrpA"/>
</dbReference>
<dbReference type="RefSeq" id="WP_105038783.1">
    <property type="nucleotide sequence ID" value="NZ_PPSL01000002.1"/>
</dbReference>
<organism evidence="4 5">
    <name type="scientific">Flavipsychrobacter stenotrophus</name>
    <dbReference type="NCBI Taxonomy" id="2077091"/>
    <lineage>
        <taxon>Bacteria</taxon>
        <taxon>Pseudomonadati</taxon>
        <taxon>Bacteroidota</taxon>
        <taxon>Chitinophagia</taxon>
        <taxon>Chitinophagales</taxon>
        <taxon>Chitinophagaceae</taxon>
        <taxon>Flavipsychrobacter</taxon>
    </lineage>
</organism>
<dbReference type="GO" id="GO:0030313">
    <property type="term" value="C:cell envelope"/>
    <property type="evidence" value="ECO:0007669"/>
    <property type="project" value="UniProtKB-SubCell"/>
</dbReference>
<gene>
    <name evidence="4" type="ORF">CJD36_008905</name>
</gene>
<proteinExistence type="predicted"/>
<keyword evidence="5" id="KW-1185">Reference proteome</keyword>
<sequence length="353" mass="38178">MKRSFLIIAAASVSLFACKKSENNSTSTVTSKEVITDFVNKTALPQYATLQAKATVLNTAIATLNTSPTEANLDAARTAWRDVRSAWEQCEGFLMGPVSDENYDPNMDTWPVDHLQLDSFTANSTSFTPTTIQNLNQALRGFHPLEFILWGQGGSATAATLTAKHKEYMVGLAQDVVNNITALNNSWATSGGNFQSLMLTAGEGSTRYTSRKEAMLAILAGMSDICGEVGGGKIFDPFTEVDSTKTESPFSHNSITDFTNNMRGAQNVYLCNYNGASGASMSKFIAARNLSLDNKIKEQFSAAITALGNVTVPFETAIHTQRTQLQNAMNAMNTLQATLDGDAKTYVQTYVTD</sequence>
<feature type="domain" description="Imelysin-like" evidence="3">
    <location>
        <begin position="43"/>
        <end position="338"/>
    </location>
</feature>
<dbReference type="Proteomes" id="UP000239872">
    <property type="component" value="Unassembled WGS sequence"/>
</dbReference>
<dbReference type="InterPro" id="IPR038352">
    <property type="entry name" value="Imelysin_sf"/>
</dbReference>
<name>A0A2S7SY81_9BACT</name>
<keyword evidence="2" id="KW-0732">Signal</keyword>
<evidence type="ECO:0000313" key="5">
    <source>
        <dbReference type="Proteomes" id="UP000239872"/>
    </source>
</evidence>
<dbReference type="OrthoDB" id="9764688at2"/>
<protein>
    <recommendedName>
        <fullName evidence="3">Imelysin-like domain-containing protein</fullName>
    </recommendedName>
</protein>
<reference evidence="4 5" key="1">
    <citation type="submission" date="2018-01" db="EMBL/GenBank/DDBJ databases">
        <title>A novel member of the phylum Bacteroidetes isolated from glacier ice.</title>
        <authorList>
            <person name="Liu Q."/>
            <person name="Xin Y.-H."/>
        </authorList>
    </citation>
    <scope>NUCLEOTIDE SEQUENCE [LARGE SCALE GENOMIC DNA]</scope>
    <source>
        <strain evidence="4 5">RB1R16</strain>
    </source>
</reference>
<comment type="caution">
    <text evidence="4">The sequence shown here is derived from an EMBL/GenBank/DDBJ whole genome shotgun (WGS) entry which is preliminary data.</text>
</comment>
<accession>A0A2S7SY81</accession>
<dbReference type="EMBL" id="PPSL01000002">
    <property type="protein sequence ID" value="PQJ11903.1"/>
    <property type="molecule type" value="Genomic_DNA"/>
</dbReference>
<dbReference type="InterPro" id="IPR018976">
    <property type="entry name" value="Imelysin-like"/>
</dbReference>
<evidence type="ECO:0000259" key="3">
    <source>
        <dbReference type="Pfam" id="PF09375"/>
    </source>
</evidence>
<dbReference type="Pfam" id="PF09375">
    <property type="entry name" value="Peptidase_M75"/>
    <property type="match status" value="1"/>
</dbReference>
<dbReference type="AlphaFoldDB" id="A0A2S7SY81"/>
<evidence type="ECO:0000256" key="1">
    <source>
        <dbReference type="ARBA" id="ARBA00004196"/>
    </source>
</evidence>
<comment type="subcellular location">
    <subcellularLocation>
        <location evidence="1">Cell envelope</location>
    </subcellularLocation>
</comment>
<dbReference type="Gene3D" id="1.20.1420.20">
    <property type="entry name" value="M75 peptidase, HXXE motif"/>
    <property type="match status" value="1"/>
</dbReference>
<dbReference type="CDD" id="cd14658">
    <property type="entry name" value="Imelysin-like_IrpA"/>
    <property type="match status" value="1"/>
</dbReference>
<evidence type="ECO:0000313" key="4">
    <source>
        <dbReference type="EMBL" id="PQJ11903.1"/>
    </source>
</evidence>
<evidence type="ECO:0000256" key="2">
    <source>
        <dbReference type="ARBA" id="ARBA00022729"/>
    </source>
</evidence>
<dbReference type="PROSITE" id="PS51257">
    <property type="entry name" value="PROKAR_LIPOPROTEIN"/>
    <property type="match status" value="1"/>
</dbReference>